<feature type="domain" description="Exonuclease VII large subunit C-terminal" evidence="8">
    <location>
        <begin position="427"/>
        <end position="515"/>
    </location>
</feature>
<dbReference type="PANTHER" id="PTHR30008">
    <property type="entry name" value="EXODEOXYRIBONUCLEASE 7 LARGE SUBUNIT"/>
    <property type="match status" value="1"/>
</dbReference>
<dbReference type="GO" id="GO:0005737">
    <property type="term" value="C:cytoplasm"/>
    <property type="evidence" value="ECO:0007669"/>
    <property type="project" value="UniProtKB-SubCell"/>
</dbReference>
<dbReference type="GO" id="GO:0008855">
    <property type="term" value="F:exodeoxyribonuclease VII activity"/>
    <property type="evidence" value="ECO:0007669"/>
    <property type="project" value="UniProtKB-UniRule"/>
</dbReference>
<feature type="domain" description="Exonuclease VII large subunit C-terminal" evidence="8">
    <location>
        <begin position="147"/>
        <end position="419"/>
    </location>
</feature>
<comment type="subunit">
    <text evidence="5">Heterooligomer composed of large and small subunits.</text>
</comment>
<evidence type="ECO:0000259" key="8">
    <source>
        <dbReference type="Pfam" id="PF02601"/>
    </source>
</evidence>
<feature type="region of interest" description="Disordered" evidence="7">
    <location>
        <begin position="1"/>
        <end position="25"/>
    </location>
</feature>
<keyword evidence="4 5" id="KW-0269">Exonuclease</keyword>
<comment type="catalytic activity">
    <reaction evidence="5 6">
        <text>Exonucleolytic cleavage in either 5'- to 3'- or 3'- to 5'-direction to yield nucleoside 5'-phosphates.</text>
        <dbReference type="EC" id="3.1.11.6"/>
    </reaction>
</comment>
<reference evidence="10" key="1">
    <citation type="submission" date="2022-05" db="EMBL/GenBank/DDBJ databases">
        <authorList>
            <person name="Pankratov T."/>
        </authorList>
    </citation>
    <scope>NUCLEOTIDE SEQUENCE</scope>
    <source>
        <strain evidence="10">BP6-180914</strain>
    </source>
</reference>
<evidence type="ECO:0000259" key="9">
    <source>
        <dbReference type="Pfam" id="PF13742"/>
    </source>
</evidence>
<name>A0AA41Z055_9HYPH</name>
<dbReference type="EC" id="3.1.11.6" evidence="5"/>
<dbReference type="Proteomes" id="UP001165667">
    <property type="component" value="Unassembled WGS sequence"/>
</dbReference>
<feature type="compositionally biased region" description="Polar residues" evidence="7">
    <location>
        <begin position="539"/>
        <end position="554"/>
    </location>
</feature>
<evidence type="ECO:0000256" key="7">
    <source>
        <dbReference type="SAM" id="MobiDB-lite"/>
    </source>
</evidence>
<accession>A0AA41Z055</accession>
<evidence type="ECO:0000256" key="5">
    <source>
        <dbReference type="HAMAP-Rule" id="MF_00378"/>
    </source>
</evidence>
<feature type="domain" description="OB-fold nucleic acid binding" evidence="9">
    <location>
        <begin position="30"/>
        <end position="123"/>
    </location>
</feature>
<dbReference type="EMBL" id="JAMOIM010000014">
    <property type="protein sequence ID" value="MCW6510333.1"/>
    <property type="molecule type" value="Genomic_DNA"/>
</dbReference>
<comment type="subcellular location">
    <subcellularLocation>
        <location evidence="5 6">Cytoplasm</location>
    </subcellularLocation>
</comment>
<feature type="region of interest" description="Disordered" evidence="7">
    <location>
        <begin position="514"/>
        <end position="554"/>
    </location>
</feature>
<keyword evidence="1 5" id="KW-0963">Cytoplasm</keyword>
<dbReference type="PANTHER" id="PTHR30008:SF0">
    <property type="entry name" value="EXODEOXYRIBONUCLEASE 7 LARGE SUBUNIT"/>
    <property type="match status" value="1"/>
</dbReference>
<dbReference type="InterPro" id="IPR020579">
    <property type="entry name" value="Exonuc_VII_lsu_C"/>
</dbReference>
<evidence type="ECO:0000256" key="3">
    <source>
        <dbReference type="ARBA" id="ARBA00022801"/>
    </source>
</evidence>
<keyword evidence="11" id="KW-1185">Reference proteome</keyword>
<dbReference type="RefSeq" id="WP_282586702.1">
    <property type="nucleotide sequence ID" value="NZ_JAMOIM010000014.1"/>
</dbReference>
<evidence type="ECO:0000256" key="4">
    <source>
        <dbReference type="ARBA" id="ARBA00022839"/>
    </source>
</evidence>
<evidence type="ECO:0000256" key="6">
    <source>
        <dbReference type="RuleBase" id="RU004355"/>
    </source>
</evidence>
<keyword evidence="3 5" id="KW-0378">Hydrolase</keyword>
<evidence type="ECO:0000313" key="11">
    <source>
        <dbReference type="Proteomes" id="UP001165667"/>
    </source>
</evidence>
<sequence length="554" mass="60477">MPRRSINRADAAPEPDLIAGQDAGSNVPELSVSELSGALKRTVEERFGFVRLRGEVSNYRGPHSSGHAYFSLKDEGARIDAVVWRTAFARMRIKPEDGMEVVATGKITTFPGKSSYQIVIESLEPAGIGALMAILEERRLRLAAEGLFDAARKQALPFLPGVIGVVTSPTGAVIRDILHRVAARFPRHVLVWPVRVQGESSGAEVAAAIRGFNALGAGDRLARPHLIIVARGGGSLEDLWGFNDEAVVRAVAESVIPLISAVGHETDWTLIDHVADLRAPTPTGAAELALPVLQDLTVALERLRLRQRTAALAQLDRRRTELRALLRHLPAGSEILSLPRQRLDRASGQLPAVTQARQDRLRLDLARWAARLGTQSPRAKMARTAERLIGLGDRLGRARERGAERRKLRLDGAKMRLQAGFAAQLRHLRSQHTAKEVLVKALGARLERARGAVASEQRQRLARTAQLMQSLSYRSVLARGYAVVRDEHGATVGTAVAFRRMALVSVEFADDRVAARPEPDGPTLRSTTLAPRPARPRRQTSGTDAPSQRSLFET</sequence>
<dbReference type="GO" id="GO:0009318">
    <property type="term" value="C:exodeoxyribonuclease VII complex"/>
    <property type="evidence" value="ECO:0007669"/>
    <property type="project" value="UniProtKB-UniRule"/>
</dbReference>
<evidence type="ECO:0000313" key="10">
    <source>
        <dbReference type="EMBL" id="MCW6510333.1"/>
    </source>
</evidence>
<dbReference type="NCBIfam" id="TIGR00237">
    <property type="entry name" value="xseA"/>
    <property type="match status" value="1"/>
</dbReference>
<comment type="similarity">
    <text evidence="5 6">Belongs to the XseA family.</text>
</comment>
<dbReference type="HAMAP" id="MF_00378">
    <property type="entry name" value="Exonuc_7_L"/>
    <property type="match status" value="1"/>
</dbReference>
<proteinExistence type="inferred from homology"/>
<keyword evidence="2 5" id="KW-0540">Nuclease</keyword>
<dbReference type="InterPro" id="IPR025824">
    <property type="entry name" value="OB-fold_nuc-bd_dom"/>
</dbReference>
<dbReference type="AlphaFoldDB" id="A0AA41Z055"/>
<evidence type="ECO:0000256" key="2">
    <source>
        <dbReference type="ARBA" id="ARBA00022722"/>
    </source>
</evidence>
<gene>
    <name evidence="5 10" type="primary">xseA</name>
    <name evidence="10" type="ORF">M8523_20145</name>
</gene>
<evidence type="ECO:0000256" key="1">
    <source>
        <dbReference type="ARBA" id="ARBA00022490"/>
    </source>
</evidence>
<dbReference type="Pfam" id="PF02601">
    <property type="entry name" value="Exonuc_VII_L"/>
    <property type="match status" value="2"/>
</dbReference>
<dbReference type="InterPro" id="IPR003753">
    <property type="entry name" value="Exonuc_VII_L"/>
</dbReference>
<protein>
    <recommendedName>
        <fullName evidence="5">Exodeoxyribonuclease 7 large subunit</fullName>
        <ecNumber evidence="5">3.1.11.6</ecNumber>
    </recommendedName>
    <alternativeName>
        <fullName evidence="5">Exodeoxyribonuclease VII large subunit</fullName>
        <shortName evidence="5">Exonuclease VII large subunit</shortName>
    </alternativeName>
</protein>
<comment type="caution">
    <text evidence="10">The sequence shown here is derived from an EMBL/GenBank/DDBJ whole genome shotgun (WGS) entry which is preliminary data.</text>
</comment>
<dbReference type="GO" id="GO:0006308">
    <property type="term" value="P:DNA catabolic process"/>
    <property type="evidence" value="ECO:0007669"/>
    <property type="project" value="UniProtKB-UniRule"/>
</dbReference>
<organism evidence="10 11">
    <name type="scientific">Lichenifustis flavocetrariae</name>
    <dbReference type="NCBI Taxonomy" id="2949735"/>
    <lineage>
        <taxon>Bacteria</taxon>
        <taxon>Pseudomonadati</taxon>
        <taxon>Pseudomonadota</taxon>
        <taxon>Alphaproteobacteria</taxon>
        <taxon>Hyphomicrobiales</taxon>
        <taxon>Lichenihabitantaceae</taxon>
        <taxon>Lichenifustis</taxon>
    </lineage>
</organism>
<dbReference type="GO" id="GO:0003676">
    <property type="term" value="F:nucleic acid binding"/>
    <property type="evidence" value="ECO:0007669"/>
    <property type="project" value="InterPro"/>
</dbReference>
<dbReference type="CDD" id="cd04489">
    <property type="entry name" value="ExoVII_LU_OBF"/>
    <property type="match status" value="1"/>
</dbReference>
<dbReference type="Pfam" id="PF13742">
    <property type="entry name" value="tRNA_anti_2"/>
    <property type="match status" value="1"/>
</dbReference>
<comment type="function">
    <text evidence="5">Bidirectionally degrades single-stranded DNA into large acid-insoluble oligonucleotides, which are then degraded further into small acid-soluble oligonucleotides.</text>
</comment>